<name>A0A1G2KYY2_9BACT</name>
<proteinExistence type="predicted"/>
<protein>
    <submittedName>
        <fullName evidence="1">Uncharacterized protein</fullName>
    </submittedName>
</protein>
<gene>
    <name evidence="1" type="ORF">A3C16_03585</name>
</gene>
<dbReference type="EMBL" id="MHQL01000010">
    <property type="protein sequence ID" value="OHA03691.1"/>
    <property type="molecule type" value="Genomic_DNA"/>
</dbReference>
<accession>A0A1G2KYY2</accession>
<reference evidence="1 2" key="1">
    <citation type="journal article" date="2016" name="Nat. Commun.">
        <title>Thousands of microbial genomes shed light on interconnected biogeochemical processes in an aquifer system.</title>
        <authorList>
            <person name="Anantharaman K."/>
            <person name="Brown C.T."/>
            <person name="Hug L.A."/>
            <person name="Sharon I."/>
            <person name="Castelle C.J."/>
            <person name="Probst A.J."/>
            <person name="Thomas B.C."/>
            <person name="Singh A."/>
            <person name="Wilkins M.J."/>
            <person name="Karaoz U."/>
            <person name="Brodie E.L."/>
            <person name="Williams K.H."/>
            <person name="Hubbard S.S."/>
            <person name="Banfield J.F."/>
        </authorList>
    </citation>
    <scope>NUCLEOTIDE SEQUENCE [LARGE SCALE GENOMIC DNA]</scope>
</reference>
<organism evidence="1 2">
    <name type="scientific">Candidatus Sungbacteria bacterium RIFCSPHIGHO2_02_FULL_51_29</name>
    <dbReference type="NCBI Taxonomy" id="1802273"/>
    <lineage>
        <taxon>Bacteria</taxon>
        <taxon>Candidatus Sungiibacteriota</taxon>
    </lineage>
</organism>
<dbReference type="AlphaFoldDB" id="A0A1G2KYY2"/>
<dbReference type="Proteomes" id="UP000177811">
    <property type="component" value="Unassembled WGS sequence"/>
</dbReference>
<comment type="caution">
    <text evidence="1">The sequence shown here is derived from an EMBL/GenBank/DDBJ whole genome shotgun (WGS) entry which is preliminary data.</text>
</comment>
<evidence type="ECO:0000313" key="1">
    <source>
        <dbReference type="EMBL" id="OHA03691.1"/>
    </source>
</evidence>
<evidence type="ECO:0000313" key="2">
    <source>
        <dbReference type="Proteomes" id="UP000177811"/>
    </source>
</evidence>
<sequence length="99" mass="11036">MALKPGPKAPVNLSEELPRLMGKNNNCDARFEWQAIMRILEQEGVTGFDTKEVLEGITNAENEGCIEKAVRCTNLKMGIDELCFALTSRGFSKFGVEKR</sequence>